<dbReference type="EMBL" id="VVZX01000003">
    <property type="protein sequence ID" value="KAA5276218.1"/>
    <property type="molecule type" value="Genomic_DNA"/>
</dbReference>
<evidence type="ECO:0000313" key="4">
    <source>
        <dbReference type="Proteomes" id="UP000335496"/>
    </source>
</evidence>
<evidence type="ECO:0000313" key="3">
    <source>
        <dbReference type="Proteomes" id="UP000291917"/>
    </source>
</evidence>
<protein>
    <submittedName>
        <fullName evidence="2">Uncharacterized protein</fullName>
    </submittedName>
</protein>
<reference evidence="2 3" key="2">
    <citation type="journal article" date="2019" name="Science, e1252229">
        <title>Invertible promoters mediate bacterial phase variation, antibiotic resistance, and host adaptation in the gut.</title>
        <authorList>
            <person name="Jiang X."/>
            <person name="Hall A.B."/>
            <person name="Arthur T.D."/>
            <person name="Plichta D.R."/>
            <person name="Covington C.T."/>
            <person name="Poyet M."/>
            <person name="Crothers J."/>
            <person name="Moses P.L."/>
            <person name="Tolonen A.C."/>
            <person name="Vlamakis H."/>
            <person name="Alm E.J."/>
            <person name="Xavier R.J."/>
        </authorList>
    </citation>
    <scope>NUCLEOTIDE SEQUENCE [LARGE SCALE GENOMIC DNA]</scope>
    <source>
        <strain evidence="2">Bj_0095</strain>
        <strain evidence="3">bj_0095</strain>
    </source>
</reference>
<comment type="caution">
    <text evidence="2">The sequence shown here is derived from an EMBL/GenBank/DDBJ whole genome shotgun (WGS) entry which is preliminary data.</text>
</comment>
<evidence type="ECO:0000313" key="1">
    <source>
        <dbReference type="EMBL" id="KAA5276218.1"/>
    </source>
</evidence>
<organism evidence="2 3">
    <name type="scientific">Bacteroides eggerthii</name>
    <dbReference type="NCBI Taxonomy" id="28111"/>
    <lineage>
        <taxon>Bacteria</taxon>
        <taxon>Pseudomonadati</taxon>
        <taxon>Bacteroidota</taxon>
        <taxon>Bacteroidia</taxon>
        <taxon>Bacteroidales</taxon>
        <taxon>Bacteroidaceae</taxon>
        <taxon>Bacteroides</taxon>
    </lineage>
</organism>
<accession>A0A4V1YUR2</accession>
<keyword evidence="4" id="KW-1185">Reference proteome</keyword>
<dbReference type="AlphaFoldDB" id="A0A4V1YUR2"/>
<dbReference type="Proteomes" id="UP000291917">
    <property type="component" value="Unassembled WGS sequence"/>
</dbReference>
<dbReference type="RefSeq" id="WP_025017828.1">
    <property type="nucleotide sequence ID" value="NZ_RCXL01000003.1"/>
</dbReference>
<proteinExistence type="predicted"/>
<name>A0A4V1YUR2_9BACE</name>
<gene>
    <name evidence="2" type="ORF">EAJ03_02715</name>
    <name evidence="1" type="ORF">F2Z23_02705</name>
</gene>
<sequence length="352" mass="40552">MEASKFDKKHIANLNRIAREIDTLYSEIIKEIAQIGERSGFTGEKPFSFDDFPGLKSRVDKLFEKLHQGIYETITKGNEEAWNLSCDKNDSWVDEITLSSRLTKAQISQFKPRNLEALKSFQTRKINGMGLSSRIWKIVDSGISEFELALDIALGDGRSAAALSRDIRRYLKEPKKLFRRVRDKHGNLVLSQRAKNYHPGQGVYRSSYKNAMRLSRSEVNIAYHTADYENWKGNALVLGFEIILSNNHPVTDICDELAGKYPKTFKFVGWHPQCRCVAVPITPKFEDFIKYEEAILAGEDVSNYQFKGRIKKVPQKFKVWCRENQERIKKMTAKGTLPYFLKDNEQFYKAAA</sequence>
<reference evidence="1 4" key="1">
    <citation type="journal article" date="2019" name="Nat. Med.">
        <title>A library of human gut bacterial isolates paired with longitudinal multiomics data enables mechanistic microbiome research.</title>
        <authorList>
            <person name="Poyet M."/>
            <person name="Groussin M."/>
            <person name="Gibbons S.M."/>
            <person name="Avila-Pacheco J."/>
            <person name="Jiang X."/>
            <person name="Kearney S.M."/>
            <person name="Perrotta A.R."/>
            <person name="Berdy B."/>
            <person name="Zhao S."/>
            <person name="Lieberman T.D."/>
            <person name="Swanson P.K."/>
            <person name="Smith M."/>
            <person name="Roesemann S."/>
            <person name="Alexander J.E."/>
            <person name="Rich S.A."/>
            <person name="Livny J."/>
            <person name="Vlamakis H."/>
            <person name="Clish C."/>
            <person name="Bullock K."/>
            <person name="Deik A."/>
            <person name="Scott J."/>
            <person name="Pierce K.A."/>
            <person name="Xavier R.J."/>
            <person name="Alm E.J."/>
        </authorList>
    </citation>
    <scope>NUCLEOTIDE SEQUENCE [LARGE SCALE GENOMIC DNA]</scope>
    <source>
        <strain evidence="1 4">BIOML-A1</strain>
    </source>
</reference>
<dbReference type="Proteomes" id="UP000335496">
    <property type="component" value="Unassembled WGS sequence"/>
</dbReference>
<dbReference type="EMBL" id="RCXL01000003">
    <property type="protein sequence ID" value="RYT77475.1"/>
    <property type="molecule type" value="Genomic_DNA"/>
</dbReference>
<evidence type="ECO:0000313" key="2">
    <source>
        <dbReference type="EMBL" id="RYT77475.1"/>
    </source>
</evidence>